<proteinExistence type="predicted"/>
<feature type="compositionally biased region" description="Pro residues" evidence="1">
    <location>
        <begin position="312"/>
        <end position="321"/>
    </location>
</feature>
<feature type="compositionally biased region" description="Low complexity" evidence="1">
    <location>
        <begin position="302"/>
        <end position="311"/>
    </location>
</feature>
<protein>
    <recommendedName>
        <fullName evidence="4">WASH1 WAHD domain-containing protein</fullName>
    </recommendedName>
</protein>
<dbReference type="GeneID" id="24920008"/>
<evidence type="ECO:0000313" key="3">
    <source>
        <dbReference type="Proteomes" id="UP000008312"/>
    </source>
</evidence>
<evidence type="ECO:0000313" key="2">
    <source>
        <dbReference type="EMBL" id="CBK22900.2"/>
    </source>
</evidence>
<dbReference type="RefSeq" id="XP_012896948.1">
    <property type="nucleotide sequence ID" value="XM_013041494.1"/>
</dbReference>
<dbReference type="Proteomes" id="UP000008312">
    <property type="component" value="Unassembled WGS sequence"/>
</dbReference>
<name>D8M4B1_BLAHO</name>
<dbReference type="EMBL" id="FN668652">
    <property type="protein sequence ID" value="CBK22900.2"/>
    <property type="molecule type" value="Genomic_DNA"/>
</dbReference>
<accession>D8M4B1</accession>
<feature type="compositionally biased region" description="Pro residues" evidence="1">
    <location>
        <begin position="331"/>
        <end position="344"/>
    </location>
</feature>
<dbReference type="AlphaFoldDB" id="D8M4B1"/>
<feature type="compositionally biased region" description="Pro residues" evidence="1">
    <location>
        <begin position="280"/>
        <end position="301"/>
    </location>
</feature>
<evidence type="ECO:0008006" key="4">
    <source>
        <dbReference type="Google" id="ProtNLM"/>
    </source>
</evidence>
<keyword evidence="3" id="KW-1185">Reference proteome</keyword>
<gene>
    <name evidence="2" type="ORF">GSBLH_T00002873001</name>
</gene>
<organism evidence="2">
    <name type="scientific">Blastocystis hominis</name>
    <dbReference type="NCBI Taxonomy" id="12968"/>
    <lineage>
        <taxon>Eukaryota</taxon>
        <taxon>Sar</taxon>
        <taxon>Stramenopiles</taxon>
        <taxon>Bigyra</taxon>
        <taxon>Opalozoa</taxon>
        <taxon>Opalinata</taxon>
        <taxon>Blastocystidae</taxon>
        <taxon>Blastocystis</taxon>
    </lineage>
</organism>
<dbReference type="InParanoid" id="D8M4B1"/>
<reference evidence="2" key="1">
    <citation type="submission" date="2010-02" db="EMBL/GenBank/DDBJ databases">
        <title>Sequencing and annotation of the Blastocystis hominis genome.</title>
        <authorList>
            <person name="Wincker P."/>
        </authorList>
    </citation>
    <scope>NUCLEOTIDE SEQUENCE</scope>
    <source>
        <strain evidence="2">Singapore isolate B</strain>
    </source>
</reference>
<sequence>MLEQSADQIFLRIKKQIDHTASRIIGVQERIQKVTTAVRELEKDDVMTIFYSAPLFPMTETSCEQLEPLDIESISEGEVRSLVQKESSISSAVPHKLLQGNTADMSGICSIQSLYSTAPPAALVTDEDNNEFKSMQHIYDSSELIQRIGRQVMSNDQLYDMKDNEYSIADVSAHSPNGISDSEDEEPIRHTRVSLMIDDLTSQSDLRMSLLHSTTVRQTSKPAAPTIPTNVDVVKAVRPPPIPTSAIPSTGTLSSQSTISSIESTSKTGSFRDRSSLPSSQPPVLPSSQPPSLPSSQPPSLPSSQPSVKPSSQPPSIPVPSIPTASSASSPPNPPKPSEPPQPSQPSVTAGNPPRPSMSALLAEIRASGVEIEHRLNGRDA</sequence>
<evidence type="ECO:0000256" key="1">
    <source>
        <dbReference type="SAM" id="MobiDB-lite"/>
    </source>
</evidence>
<feature type="region of interest" description="Disordered" evidence="1">
    <location>
        <begin position="217"/>
        <end position="359"/>
    </location>
</feature>
<feature type="compositionally biased region" description="Low complexity" evidence="1">
    <location>
        <begin position="244"/>
        <end position="269"/>
    </location>
</feature>